<evidence type="ECO:0000313" key="4">
    <source>
        <dbReference type="Proteomes" id="UP000250079"/>
    </source>
</evidence>
<name>A0A2Z2NWP7_9GAMM</name>
<dbReference type="KEGG" id="gai:IMCC3135_28635"/>
<dbReference type="EMBL" id="CP018632">
    <property type="protein sequence ID" value="ASJ70368.1"/>
    <property type="molecule type" value="Genomic_DNA"/>
</dbReference>
<dbReference type="AlphaFoldDB" id="A0A2Z2NWP7"/>
<evidence type="ECO:0000313" key="1">
    <source>
        <dbReference type="EMBL" id="ASJ70368.1"/>
    </source>
</evidence>
<evidence type="ECO:0000313" key="3">
    <source>
        <dbReference type="EMBL" id="ASJ75779.1"/>
    </source>
</evidence>
<dbReference type="KEGG" id="gai:IMCC3135_22580"/>
<keyword evidence="4" id="KW-1185">Reference proteome</keyword>
<sequence length="146" mass="16049">MNAAVVDFKPSLRSAQHAFEQWRSSRTRRGPTPMALRHCAVALLEQHCAFHVCRALRINANALKQWSGTQPAPHSTSPECPVDAEHPAGFVRLPHVEKALVEPAPPITESLIIELPNKAVIHIHRAFTLDEVFQAAARVGGNTRAC</sequence>
<dbReference type="Proteomes" id="UP000250079">
    <property type="component" value="Chromosome"/>
</dbReference>
<organism evidence="3 4">
    <name type="scientific">Granulosicoccus antarcticus IMCC3135</name>
    <dbReference type="NCBI Taxonomy" id="1192854"/>
    <lineage>
        <taxon>Bacteria</taxon>
        <taxon>Pseudomonadati</taxon>
        <taxon>Pseudomonadota</taxon>
        <taxon>Gammaproteobacteria</taxon>
        <taxon>Chromatiales</taxon>
        <taxon>Granulosicoccaceae</taxon>
        <taxon>Granulosicoccus</taxon>
    </lineage>
</organism>
<dbReference type="EMBL" id="CP018632">
    <property type="protein sequence ID" value="ASJ74586.1"/>
    <property type="molecule type" value="Genomic_DNA"/>
</dbReference>
<dbReference type="KEGG" id="gai:IMCC3135_01245"/>
<gene>
    <name evidence="1" type="ORF">IMCC3135_01245</name>
    <name evidence="2" type="ORF">IMCC3135_22580</name>
    <name evidence="3" type="ORF">IMCC3135_28635</name>
</gene>
<protein>
    <submittedName>
        <fullName evidence="3">Uncharacterized protein</fullName>
    </submittedName>
</protein>
<dbReference type="EMBL" id="CP018632">
    <property type="protein sequence ID" value="ASJ75779.1"/>
    <property type="molecule type" value="Genomic_DNA"/>
</dbReference>
<proteinExistence type="predicted"/>
<evidence type="ECO:0000313" key="2">
    <source>
        <dbReference type="EMBL" id="ASJ74586.1"/>
    </source>
</evidence>
<accession>A0A2Z2NWP7</accession>
<reference evidence="3 4" key="1">
    <citation type="submission" date="2016-12" db="EMBL/GenBank/DDBJ databases">
        <authorList>
            <person name="Song W.-J."/>
            <person name="Kurnit D.M."/>
        </authorList>
    </citation>
    <scope>NUCLEOTIDE SEQUENCE [LARGE SCALE GENOMIC DNA]</scope>
    <source>
        <strain evidence="3 4">IMCC3135</strain>
    </source>
</reference>
<dbReference type="RefSeq" id="WP_088915919.1">
    <property type="nucleotide sequence ID" value="NZ_CP018632.1"/>
</dbReference>